<evidence type="ECO:0000313" key="3">
    <source>
        <dbReference type="Proteomes" id="UP001305779"/>
    </source>
</evidence>
<evidence type="ECO:0000256" key="1">
    <source>
        <dbReference type="SAM" id="Phobius"/>
    </source>
</evidence>
<dbReference type="Proteomes" id="UP001305779">
    <property type="component" value="Unassembled WGS sequence"/>
</dbReference>
<evidence type="ECO:0000313" key="2">
    <source>
        <dbReference type="EMBL" id="KAK4506292.1"/>
    </source>
</evidence>
<gene>
    <name evidence="2" type="ORF">PRZ48_000022</name>
</gene>
<keyword evidence="1" id="KW-0812">Transmembrane</keyword>
<organism evidence="2 3">
    <name type="scientific">Zasmidium cellare</name>
    <name type="common">Wine cellar mold</name>
    <name type="synonym">Racodium cellare</name>
    <dbReference type="NCBI Taxonomy" id="395010"/>
    <lineage>
        <taxon>Eukaryota</taxon>
        <taxon>Fungi</taxon>
        <taxon>Dikarya</taxon>
        <taxon>Ascomycota</taxon>
        <taxon>Pezizomycotina</taxon>
        <taxon>Dothideomycetes</taxon>
        <taxon>Dothideomycetidae</taxon>
        <taxon>Mycosphaerellales</taxon>
        <taxon>Mycosphaerellaceae</taxon>
        <taxon>Zasmidium</taxon>
    </lineage>
</organism>
<keyword evidence="3" id="KW-1185">Reference proteome</keyword>
<comment type="caution">
    <text evidence="2">The sequence shown here is derived from an EMBL/GenBank/DDBJ whole genome shotgun (WGS) entry which is preliminary data.</text>
</comment>
<accession>A0ABR0EXE7</accession>
<proteinExistence type="predicted"/>
<name>A0ABR0EXE7_ZASCE</name>
<keyword evidence="1" id="KW-0472">Membrane</keyword>
<sequence>MLEITDQIDPPCKDCLITSMQVALEYADGSDADANTGMWMHHFVFVNDQETTYECETEGHPFFASGNERTALDLTRGGKDPVGYHFAPTDRLTFYGELMNMISTEQTVILSVTWSYVPAPYTDYALATPYWLNIGGFGSSDRPAANNSRFTYSSPTLTPDFHGRIVFIGSHLHDGGTLVEVFKNGEVLCAVEPVYSESQGESADGMLHIKAMPVCLDAGSVRPGDELNLTATFDTFAYAPMVNNDGSLEPVMGVAVAYVVKDDGVVEERRWGWKGWVLFGVCIVSLLLIGGFAGARFARWWKRKQYQPVQGDEESKAFLEK</sequence>
<keyword evidence="1" id="KW-1133">Transmembrane helix</keyword>
<protein>
    <submittedName>
        <fullName evidence="2">Uncharacterized protein</fullName>
    </submittedName>
</protein>
<feature type="transmembrane region" description="Helical" evidence="1">
    <location>
        <begin position="276"/>
        <end position="298"/>
    </location>
</feature>
<reference evidence="2 3" key="1">
    <citation type="journal article" date="2023" name="G3 (Bethesda)">
        <title>A chromosome-level genome assembly of Zasmidium syzygii isolated from banana leaves.</title>
        <authorList>
            <person name="van Westerhoven A.C."/>
            <person name="Mehrabi R."/>
            <person name="Talebi R."/>
            <person name="Steentjes M.B.F."/>
            <person name="Corcolon B."/>
            <person name="Chong P.A."/>
            <person name="Kema G.H.J."/>
            <person name="Seidl M.F."/>
        </authorList>
    </citation>
    <scope>NUCLEOTIDE SEQUENCE [LARGE SCALE GENOMIC DNA]</scope>
    <source>
        <strain evidence="2 3">P124</strain>
    </source>
</reference>
<dbReference type="EMBL" id="JAXOVC010000001">
    <property type="protein sequence ID" value="KAK4506292.1"/>
    <property type="molecule type" value="Genomic_DNA"/>
</dbReference>